<proteinExistence type="predicted"/>
<accession>A0A2M4B7L1</accession>
<dbReference type="AlphaFoldDB" id="A0A2M4B7L1"/>
<name>A0A2M4B7L1_9DIPT</name>
<organism evidence="1">
    <name type="scientific">Anopheles triannulatus</name>
    <dbReference type="NCBI Taxonomy" id="58253"/>
    <lineage>
        <taxon>Eukaryota</taxon>
        <taxon>Metazoa</taxon>
        <taxon>Ecdysozoa</taxon>
        <taxon>Arthropoda</taxon>
        <taxon>Hexapoda</taxon>
        <taxon>Insecta</taxon>
        <taxon>Pterygota</taxon>
        <taxon>Neoptera</taxon>
        <taxon>Endopterygota</taxon>
        <taxon>Diptera</taxon>
        <taxon>Nematocera</taxon>
        <taxon>Culicoidea</taxon>
        <taxon>Culicidae</taxon>
        <taxon>Anophelinae</taxon>
        <taxon>Anopheles</taxon>
    </lineage>
</organism>
<sequence>MMAALVTTCLVIADSHTPNDGTPTTVWGRTVLGMTKSQSHIESTLQLQNQNRDTIRPTTISIQHSNGSLAIVHCLSYRGTEKADKRF</sequence>
<protein>
    <submittedName>
        <fullName evidence="1">Putative secreted protein</fullName>
    </submittedName>
</protein>
<dbReference type="EMBL" id="GGFK01015722">
    <property type="protein sequence ID" value="MBW49043.1"/>
    <property type="molecule type" value="Transcribed_RNA"/>
</dbReference>
<reference evidence="1" key="1">
    <citation type="submission" date="2018-01" db="EMBL/GenBank/DDBJ databases">
        <title>An insight into the sialome of Amazonian anophelines.</title>
        <authorList>
            <person name="Ribeiro J.M."/>
            <person name="Scarpassa V."/>
            <person name="Calvo E."/>
        </authorList>
    </citation>
    <scope>NUCLEOTIDE SEQUENCE</scope>
    <source>
        <tissue evidence="1">Salivary glands</tissue>
    </source>
</reference>
<evidence type="ECO:0000313" key="1">
    <source>
        <dbReference type="EMBL" id="MBW49043.1"/>
    </source>
</evidence>